<reference evidence="12 13" key="1">
    <citation type="submission" date="2019-11" db="EMBL/GenBank/DDBJ databases">
        <title>P. haliotis isolates from Z. marina roots.</title>
        <authorList>
            <person name="Cohen M."/>
            <person name="Jospin G."/>
            <person name="Eisen J.A."/>
            <person name="Coil D.A."/>
        </authorList>
    </citation>
    <scope>NUCLEOTIDE SEQUENCE [LARGE SCALE GENOMIC DNA]</scope>
    <source>
        <strain evidence="12 13">UCD-MCMsp1aY</strain>
    </source>
</reference>
<name>A0A6N8F8R6_9GAMM</name>
<keyword evidence="4" id="KW-0963">Cytoplasm</keyword>
<evidence type="ECO:0000256" key="3">
    <source>
        <dbReference type="ARBA" id="ARBA00006577"/>
    </source>
</evidence>
<keyword evidence="5 9" id="KW-0697">Rotamase</keyword>
<evidence type="ECO:0000256" key="2">
    <source>
        <dbReference type="ARBA" id="ARBA00004496"/>
    </source>
</evidence>
<protein>
    <recommendedName>
        <fullName evidence="10">Peptidyl-prolyl cis-trans isomerase</fullName>
        <ecNumber evidence="10">5.2.1.8</ecNumber>
    </recommendedName>
</protein>
<evidence type="ECO:0000259" key="11">
    <source>
        <dbReference type="PROSITE" id="PS50059"/>
    </source>
</evidence>
<dbReference type="PANTHER" id="PTHR47861">
    <property type="entry name" value="FKBP-TYPE PEPTIDYL-PROLYL CIS-TRANS ISOMERASE SLYD"/>
    <property type="match status" value="1"/>
</dbReference>
<dbReference type="InterPro" id="IPR046357">
    <property type="entry name" value="PPIase_dom_sf"/>
</dbReference>
<evidence type="ECO:0000313" key="13">
    <source>
        <dbReference type="Proteomes" id="UP000439994"/>
    </source>
</evidence>
<evidence type="ECO:0000256" key="10">
    <source>
        <dbReference type="RuleBase" id="RU003915"/>
    </source>
</evidence>
<dbReference type="InterPro" id="IPR001179">
    <property type="entry name" value="PPIase_FKBP_dom"/>
</dbReference>
<evidence type="ECO:0000313" key="12">
    <source>
        <dbReference type="EMBL" id="MUH72564.1"/>
    </source>
</evidence>
<sequence>MKIAENTVVTMHYAVKDKEDNLIDSSYDNDPLVFIQGSKFLIEGLEDALNGHEKGDTFEVSVDADNAYGPRMDGLVQQVGSEMFADFEVEIGMQLRASTDNGEQTVIVVDKDDESVTVDGNHPLAGVDLKFDVEVLEVRAATADEIAHGHVHGAGGCGHTH</sequence>
<dbReference type="Gene3D" id="3.10.50.40">
    <property type="match status" value="1"/>
</dbReference>
<evidence type="ECO:0000256" key="8">
    <source>
        <dbReference type="ARBA" id="ARBA00037071"/>
    </source>
</evidence>
<dbReference type="EC" id="5.2.1.8" evidence="10"/>
<keyword evidence="7 9" id="KW-0413">Isomerase</keyword>
<evidence type="ECO:0000256" key="9">
    <source>
        <dbReference type="PROSITE-ProRule" id="PRU00277"/>
    </source>
</evidence>
<dbReference type="AlphaFoldDB" id="A0A6N8F8R6"/>
<comment type="function">
    <text evidence="8">Also involved in hydrogenase metallocenter assembly, probably by participating in the nickel insertion step. This function in hydrogenase biosynthesis requires chaperone activity and the presence of the metal-binding domain, but not PPIase activity.</text>
</comment>
<comment type="catalytic activity">
    <reaction evidence="1 9 10">
        <text>[protein]-peptidylproline (omega=180) = [protein]-peptidylproline (omega=0)</text>
        <dbReference type="Rhea" id="RHEA:16237"/>
        <dbReference type="Rhea" id="RHEA-COMP:10747"/>
        <dbReference type="Rhea" id="RHEA-COMP:10748"/>
        <dbReference type="ChEBI" id="CHEBI:83833"/>
        <dbReference type="ChEBI" id="CHEBI:83834"/>
        <dbReference type="EC" id="5.2.1.8"/>
    </reaction>
</comment>
<comment type="subcellular location">
    <subcellularLocation>
        <location evidence="2">Cytoplasm</location>
    </subcellularLocation>
</comment>
<dbReference type="EMBL" id="WOCD01000003">
    <property type="protein sequence ID" value="MUH72564.1"/>
    <property type="molecule type" value="Genomic_DNA"/>
</dbReference>
<accession>A0A6N8F8R6</accession>
<dbReference type="GO" id="GO:0042026">
    <property type="term" value="P:protein refolding"/>
    <property type="evidence" value="ECO:0007669"/>
    <property type="project" value="UniProtKB-ARBA"/>
</dbReference>
<dbReference type="GO" id="GO:0005737">
    <property type="term" value="C:cytoplasm"/>
    <property type="evidence" value="ECO:0007669"/>
    <property type="project" value="UniProtKB-SubCell"/>
</dbReference>
<comment type="caution">
    <text evidence="12">The sequence shown here is derived from an EMBL/GenBank/DDBJ whole genome shotgun (WGS) entry which is preliminary data.</text>
</comment>
<feature type="domain" description="PPIase FKBP-type" evidence="11">
    <location>
        <begin position="6"/>
        <end position="91"/>
    </location>
</feature>
<comment type="similarity">
    <text evidence="3 10">Belongs to the FKBP-type PPIase family.</text>
</comment>
<gene>
    <name evidence="12" type="ORF">GNP35_08700</name>
</gene>
<keyword evidence="6" id="KW-0143">Chaperone</keyword>
<organism evidence="12 13">
    <name type="scientific">Psychrosphaera haliotis</name>
    <dbReference type="NCBI Taxonomy" id="555083"/>
    <lineage>
        <taxon>Bacteria</taxon>
        <taxon>Pseudomonadati</taxon>
        <taxon>Pseudomonadota</taxon>
        <taxon>Gammaproteobacteria</taxon>
        <taxon>Alteromonadales</taxon>
        <taxon>Pseudoalteromonadaceae</taxon>
        <taxon>Psychrosphaera</taxon>
    </lineage>
</organism>
<dbReference type="Pfam" id="PF00254">
    <property type="entry name" value="FKBP_C"/>
    <property type="match status" value="1"/>
</dbReference>
<dbReference type="PROSITE" id="PS50059">
    <property type="entry name" value="FKBP_PPIASE"/>
    <property type="match status" value="1"/>
</dbReference>
<evidence type="ECO:0000256" key="4">
    <source>
        <dbReference type="ARBA" id="ARBA00022490"/>
    </source>
</evidence>
<evidence type="ECO:0000256" key="7">
    <source>
        <dbReference type="ARBA" id="ARBA00023235"/>
    </source>
</evidence>
<dbReference type="GO" id="GO:0003755">
    <property type="term" value="F:peptidyl-prolyl cis-trans isomerase activity"/>
    <property type="evidence" value="ECO:0007669"/>
    <property type="project" value="UniProtKB-UniRule"/>
</dbReference>
<evidence type="ECO:0000256" key="6">
    <source>
        <dbReference type="ARBA" id="ARBA00023186"/>
    </source>
</evidence>
<dbReference type="RefSeq" id="WP_155695731.1">
    <property type="nucleotide sequence ID" value="NZ_BAAAFQ010000004.1"/>
</dbReference>
<dbReference type="SUPFAM" id="SSF54534">
    <property type="entry name" value="FKBP-like"/>
    <property type="match status" value="1"/>
</dbReference>
<dbReference type="PANTHER" id="PTHR47861:SF3">
    <property type="entry name" value="FKBP-TYPE PEPTIDYL-PROLYL CIS-TRANS ISOMERASE SLYD"/>
    <property type="match status" value="1"/>
</dbReference>
<keyword evidence="13" id="KW-1185">Reference proteome</keyword>
<evidence type="ECO:0000256" key="1">
    <source>
        <dbReference type="ARBA" id="ARBA00000971"/>
    </source>
</evidence>
<dbReference type="Proteomes" id="UP000439994">
    <property type="component" value="Unassembled WGS sequence"/>
</dbReference>
<proteinExistence type="inferred from homology"/>
<evidence type="ECO:0000256" key="5">
    <source>
        <dbReference type="ARBA" id="ARBA00023110"/>
    </source>
</evidence>
<dbReference type="OrthoDB" id="9808891at2"/>